<feature type="transmembrane region" description="Helical" evidence="1">
    <location>
        <begin position="565"/>
        <end position="586"/>
    </location>
</feature>
<keyword evidence="1" id="KW-0472">Membrane</keyword>
<dbReference type="EMBL" id="ML179140">
    <property type="protein sequence ID" value="THU98227.1"/>
    <property type="molecule type" value="Genomic_DNA"/>
</dbReference>
<dbReference type="AlphaFoldDB" id="A0A4S8M7D0"/>
<dbReference type="OrthoDB" id="2624308at2759"/>
<sequence length="753" mass="84301">MRNTDYYSLSQLSTSTVTGTTACSFVPKRSSLARLFREDPGVKGCGWFAPYREQRFHVLGNVIRVLFHVIFAPLASIPFGDALGNAVYNFVRRDWFGERLDTPHAVLRYPPPSTPLIEKSLDSGSDISLPVATSDPDVYESLSYKPRWMLEVTIRNGQYTSHKQINWVADEVGPSYRYTAISYDMESASELFSKAGKHAEDPSPEGKKWSLADRKRISKQLLIEYCSANRDRQVPLDRTEFIWLDEFCVSEEGEGNSYRDADELRTERKEELGRLTDIFRGAHTVVVFCQETGCDHTTLGCRWGQRLFTLGEILHANKVQRMTRKTMPGKDAKSTSFLYSESAQSFRERMMHHAAQANKWHLHALLRQSNNSGSETWQSAIHALMVEAIRRDKETKYRNHELLAQGLNGLLPRRAHVRHLTGKDGWADLSWLLELNQGFYNMATLAAVCSLNDSPKSGNGWLGPPVEPKAGQERLEPLVTAFPMVAKEETTCLNIVGAENIGLYPSPRRDGKALYRNPALMRMKIISTALLVTSWITGIILLIVALAQVFQLIPQNFQANPSSNLAQAGGLLMYLSSIVFVIFRLITGTWHLERNGWVFLSEGRMNDGQKGDLAWGSRPELVLGQIDDDLGTLAEWGERQMAPKWDSPTGGMKGHLVDLRAGIKVRVVVTGRPNSMVVLALHGSGVTYMLLNRPRGVGQVAEKLGMANLPPFTLAITKKGGSVRVGIASESPEKKKGFWSFLWSGNGHLDFRF</sequence>
<dbReference type="PROSITE" id="PS51257">
    <property type="entry name" value="PROKAR_LIPOPROTEIN"/>
    <property type="match status" value="1"/>
</dbReference>
<gene>
    <name evidence="2" type="ORF">K435DRAFT_777602</name>
</gene>
<accession>A0A4S8M7D0</accession>
<evidence type="ECO:0000313" key="3">
    <source>
        <dbReference type="Proteomes" id="UP000297245"/>
    </source>
</evidence>
<keyword evidence="3" id="KW-1185">Reference proteome</keyword>
<proteinExistence type="predicted"/>
<reference evidence="2 3" key="1">
    <citation type="journal article" date="2019" name="Nat. Ecol. Evol.">
        <title>Megaphylogeny resolves global patterns of mushroom evolution.</title>
        <authorList>
            <person name="Varga T."/>
            <person name="Krizsan K."/>
            <person name="Foldi C."/>
            <person name="Dima B."/>
            <person name="Sanchez-Garcia M."/>
            <person name="Sanchez-Ramirez S."/>
            <person name="Szollosi G.J."/>
            <person name="Szarkandi J.G."/>
            <person name="Papp V."/>
            <person name="Albert L."/>
            <person name="Andreopoulos W."/>
            <person name="Angelini C."/>
            <person name="Antonin V."/>
            <person name="Barry K.W."/>
            <person name="Bougher N.L."/>
            <person name="Buchanan P."/>
            <person name="Buyck B."/>
            <person name="Bense V."/>
            <person name="Catcheside P."/>
            <person name="Chovatia M."/>
            <person name="Cooper J."/>
            <person name="Damon W."/>
            <person name="Desjardin D."/>
            <person name="Finy P."/>
            <person name="Geml J."/>
            <person name="Haridas S."/>
            <person name="Hughes K."/>
            <person name="Justo A."/>
            <person name="Karasinski D."/>
            <person name="Kautmanova I."/>
            <person name="Kiss B."/>
            <person name="Kocsube S."/>
            <person name="Kotiranta H."/>
            <person name="LaButti K.M."/>
            <person name="Lechner B.E."/>
            <person name="Liimatainen K."/>
            <person name="Lipzen A."/>
            <person name="Lukacs Z."/>
            <person name="Mihaltcheva S."/>
            <person name="Morgado L.N."/>
            <person name="Niskanen T."/>
            <person name="Noordeloos M.E."/>
            <person name="Ohm R.A."/>
            <person name="Ortiz-Santana B."/>
            <person name="Ovrebo C."/>
            <person name="Racz N."/>
            <person name="Riley R."/>
            <person name="Savchenko A."/>
            <person name="Shiryaev A."/>
            <person name="Soop K."/>
            <person name="Spirin V."/>
            <person name="Szebenyi C."/>
            <person name="Tomsovsky M."/>
            <person name="Tulloss R.E."/>
            <person name="Uehling J."/>
            <person name="Grigoriev I.V."/>
            <person name="Vagvolgyi C."/>
            <person name="Papp T."/>
            <person name="Martin F.M."/>
            <person name="Miettinen O."/>
            <person name="Hibbett D.S."/>
            <person name="Nagy L.G."/>
        </authorList>
    </citation>
    <scope>NUCLEOTIDE SEQUENCE [LARGE SCALE GENOMIC DNA]</scope>
    <source>
        <strain evidence="2 3">CBS 962.96</strain>
    </source>
</reference>
<evidence type="ECO:0000256" key="1">
    <source>
        <dbReference type="SAM" id="Phobius"/>
    </source>
</evidence>
<evidence type="ECO:0008006" key="4">
    <source>
        <dbReference type="Google" id="ProtNLM"/>
    </source>
</evidence>
<dbReference type="Proteomes" id="UP000297245">
    <property type="component" value="Unassembled WGS sequence"/>
</dbReference>
<keyword evidence="1" id="KW-1133">Transmembrane helix</keyword>
<organism evidence="2 3">
    <name type="scientific">Dendrothele bispora (strain CBS 962.96)</name>
    <dbReference type="NCBI Taxonomy" id="1314807"/>
    <lineage>
        <taxon>Eukaryota</taxon>
        <taxon>Fungi</taxon>
        <taxon>Dikarya</taxon>
        <taxon>Basidiomycota</taxon>
        <taxon>Agaricomycotina</taxon>
        <taxon>Agaricomycetes</taxon>
        <taxon>Agaricomycetidae</taxon>
        <taxon>Agaricales</taxon>
        <taxon>Agaricales incertae sedis</taxon>
        <taxon>Dendrothele</taxon>
    </lineage>
</organism>
<evidence type="ECO:0000313" key="2">
    <source>
        <dbReference type="EMBL" id="THU98227.1"/>
    </source>
</evidence>
<keyword evidence="1" id="KW-0812">Transmembrane</keyword>
<protein>
    <recommendedName>
        <fullName evidence="4">Heterokaryon incompatibility domain-containing protein</fullName>
    </recommendedName>
</protein>
<name>A0A4S8M7D0_DENBC</name>
<feature type="transmembrane region" description="Helical" evidence="1">
    <location>
        <begin position="525"/>
        <end position="553"/>
    </location>
</feature>